<keyword evidence="4" id="KW-0804">Transcription</keyword>
<dbReference type="AlphaFoldDB" id="A0A7Z0D1U6"/>
<dbReference type="GO" id="GO:0003677">
    <property type="term" value="F:DNA binding"/>
    <property type="evidence" value="ECO:0007669"/>
    <property type="project" value="UniProtKB-KW"/>
</dbReference>
<keyword evidence="3 6" id="KW-0238">DNA-binding</keyword>
<accession>A0A7Z0D1U6</accession>
<dbReference type="Gene3D" id="1.10.10.10">
    <property type="entry name" value="Winged helix-like DNA-binding domain superfamily/Winged helix DNA-binding domain"/>
    <property type="match status" value="1"/>
</dbReference>
<dbReference type="Pfam" id="PF03466">
    <property type="entry name" value="LysR_substrate"/>
    <property type="match status" value="1"/>
</dbReference>
<dbReference type="Gene3D" id="3.40.190.10">
    <property type="entry name" value="Periplasmic binding protein-like II"/>
    <property type="match status" value="2"/>
</dbReference>
<dbReference type="PANTHER" id="PTHR30118">
    <property type="entry name" value="HTH-TYPE TRANSCRIPTIONAL REGULATOR LEUO-RELATED"/>
    <property type="match status" value="1"/>
</dbReference>
<comment type="similarity">
    <text evidence="1">Belongs to the LysR transcriptional regulatory family.</text>
</comment>
<dbReference type="RefSeq" id="WP_179426610.1">
    <property type="nucleotide sequence ID" value="NZ_JACBZP010000001.1"/>
</dbReference>
<evidence type="ECO:0000256" key="2">
    <source>
        <dbReference type="ARBA" id="ARBA00023015"/>
    </source>
</evidence>
<dbReference type="PANTHER" id="PTHR30118:SF15">
    <property type="entry name" value="TRANSCRIPTIONAL REGULATORY PROTEIN"/>
    <property type="match status" value="1"/>
</dbReference>
<dbReference type="InterPro" id="IPR050389">
    <property type="entry name" value="LysR-type_TF"/>
</dbReference>
<dbReference type="PRINTS" id="PR00039">
    <property type="entry name" value="HTHLYSR"/>
</dbReference>
<dbReference type="InterPro" id="IPR000847">
    <property type="entry name" value="LysR_HTH_N"/>
</dbReference>
<reference evidence="6 7" key="1">
    <citation type="submission" date="2020-07" db="EMBL/GenBank/DDBJ databases">
        <title>Sequencing the genomes of 1000 actinobacteria strains.</title>
        <authorList>
            <person name="Klenk H.-P."/>
        </authorList>
    </citation>
    <scope>NUCLEOTIDE SEQUENCE [LARGE SCALE GENOMIC DNA]</scope>
    <source>
        <strain evidence="6 7">DSM 26341</strain>
    </source>
</reference>
<organism evidence="6 7">
    <name type="scientific">Spelaeicoccus albus</name>
    <dbReference type="NCBI Taxonomy" id="1280376"/>
    <lineage>
        <taxon>Bacteria</taxon>
        <taxon>Bacillati</taxon>
        <taxon>Actinomycetota</taxon>
        <taxon>Actinomycetes</taxon>
        <taxon>Micrococcales</taxon>
        <taxon>Brevibacteriaceae</taxon>
        <taxon>Spelaeicoccus</taxon>
    </lineage>
</organism>
<evidence type="ECO:0000256" key="4">
    <source>
        <dbReference type="ARBA" id="ARBA00023163"/>
    </source>
</evidence>
<proteinExistence type="inferred from homology"/>
<sequence>MSALELNLIRTFTAIYETGSVTEASTMLSVTQPSVSYGLARLRKQLADPLFVRSGTTMAPTDRAVELYPTLSRAVSAIDAAVGGDEQFDPATSRRMFRLCLSDLGEFSFLPAILSRLRREAPDVAIDVVPMEIDQVRGWLRHGSIDAAIASIPLPGLRQRKILTSDRYVCMVPESWAGAGSHEPLSVDEFQSLRHVVIDQESGHHQVDEAIEAARLERRTVLKLRHFAVLPGLMANSDIAAIVPLQVAEQFTQSWPVVIRELPIDIPTFDVSLYWNDATSESKASRWFLELLNRSLGSAGANSGG</sequence>
<dbReference type="SUPFAM" id="SSF46785">
    <property type="entry name" value="Winged helix' DNA-binding domain"/>
    <property type="match status" value="1"/>
</dbReference>
<dbReference type="Proteomes" id="UP000539111">
    <property type="component" value="Unassembled WGS sequence"/>
</dbReference>
<dbReference type="CDD" id="cd08459">
    <property type="entry name" value="PBP2_DntR_NahR_LinR_like"/>
    <property type="match status" value="1"/>
</dbReference>
<name>A0A7Z0D1U6_9MICO</name>
<feature type="domain" description="HTH lysR-type" evidence="5">
    <location>
        <begin position="4"/>
        <end position="61"/>
    </location>
</feature>
<evidence type="ECO:0000256" key="3">
    <source>
        <dbReference type="ARBA" id="ARBA00023125"/>
    </source>
</evidence>
<dbReference type="InterPro" id="IPR005119">
    <property type="entry name" value="LysR_subst-bd"/>
</dbReference>
<comment type="caution">
    <text evidence="6">The sequence shown here is derived from an EMBL/GenBank/DDBJ whole genome shotgun (WGS) entry which is preliminary data.</text>
</comment>
<dbReference type="InterPro" id="IPR036390">
    <property type="entry name" value="WH_DNA-bd_sf"/>
</dbReference>
<dbReference type="GO" id="GO:0003700">
    <property type="term" value="F:DNA-binding transcription factor activity"/>
    <property type="evidence" value="ECO:0007669"/>
    <property type="project" value="InterPro"/>
</dbReference>
<keyword evidence="7" id="KW-1185">Reference proteome</keyword>
<dbReference type="Pfam" id="PF00126">
    <property type="entry name" value="HTH_1"/>
    <property type="match status" value="1"/>
</dbReference>
<evidence type="ECO:0000259" key="5">
    <source>
        <dbReference type="PROSITE" id="PS50931"/>
    </source>
</evidence>
<evidence type="ECO:0000313" key="6">
    <source>
        <dbReference type="EMBL" id="NYI66942.1"/>
    </source>
</evidence>
<evidence type="ECO:0000313" key="7">
    <source>
        <dbReference type="Proteomes" id="UP000539111"/>
    </source>
</evidence>
<gene>
    <name evidence="6" type="ORF">BJY26_001248</name>
</gene>
<protein>
    <submittedName>
        <fullName evidence="6">DNA-binding transcriptional LysR family regulator</fullName>
    </submittedName>
</protein>
<dbReference type="SUPFAM" id="SSF53850">
    <property type="entry name" value="Periplasmic binding protein-like II"/>
    <property type="match status" value="1"/>
</dbReference>
<evidence type="ECO:0000256" key="1">
    <source>
        <dbReference type="ARBA" id="ARBA00009437"/>
    </source>
</evidence>
<dbReference type="InterPro" id="IPR036388">
    <property type="entry name" value="WH-like_DNA-bd_sf"/>
</dbReference>
<dbReference type="PROSITE" id="PS50931">
    <property type="entry name" value="HTH_LYSR"/>
    <property type="match status" value="1"/>
</dbReference>
<keyword evidence="2" id="KW-0805">Transcription regulation</keyword>
<dbReference type="EMBL" id="JACBZP010000001">
    <property type="protein sequence ID" value="NYI66942.1"/>
    <property type="molecule type" value="Genomic_DNA"/>
</dbReference>